<dbReference type="STRING" id="693986.MOC_3509"/>
<dbReference type="HOGENOM" id="CLU_3119696_0_0_5"/>
<dbReference type="KEGG" id="mor:MOC_3509"/>
<evidence type="ECO:0000313" key="2">
    <source>
        <dbReference type="EMBL" id="AIQ91264.1"/>
    </source>
</evidence>
<organism evidence="2 3">
    <name type="scientific">Methylobacterium oryzae CBMB20</name>
    <dbReference type="NCBI Taxonomy" id="693986"/>
    <lineage>
        <taxon>Bacteria</taxon>
        <taxon>Pseudomonadati</taxon>
        <taxon>Pseudomonadota</taxon>
        <taxon>Alphaproteobacteria</taxon>
        <taxon>Hyphomicrobiales</taxon>
        <taxon>Methylobacteriaceae</taxon>
        <taxon>Methylobacterium</taxon>
    </lineage>
</organism>
<feature type="transmembrane region" description="Helical" evidence="1">
    <location>
        <begin position="21"/>
        <end position="48"/>
    </location>
</feature>
<protein>
    <submittedName>
        <fullName evidence="2">Protein of unassigned function</fullName>
    </submittedName>
</protein>
<dbReference type="AlphaFoldDB" id="A0A089Q9J5"/>
<evidence type="ECO:0000256" key="1">
    <source>
        <dbReference type="SAM" id="Phobius"/>
    </source>
</evidence>
<dbReference type="EMBL" id="CP003811">
    <property type="protein sequence ID" value="AIQ91264.1"/>
    <property type="molecule type" value="Genomic_DNA"/>
</dbReference>
<keyword evidence="3" id="KW-1185">Reference proteome</keyword>
<reference evidence="2 3" key="1">
    <citation type="journal article" date="2014" name="PLoS ONE">
        <title>Genome Information of Methylobacterium oryzae, a Plant-Probiotic Methylotroph in the Phyllosphere.</title>
        <authorList>
            <person name="Kwak M.J."/>
            <person name="Jeong H."/>
            <person name="Madhaiyan M."/>
            <person name="Lee Y."/>
            <person name="Sa T.M."/>
            <person name="Oh T.K."/>
            <person name="Kim J.F."/>
        </authorList>
    </citation>
    <scope>NUCLEOTIDE SEQUENCE [LARGE SCALE GENOMIC DNA]</scope>
    <source>
        <strain evidence="2 3">CBMB20</strain>
    </source>
</reference>
<sequence length="50" mass="5405">MRDEDSLPTIPSPRRAARRSLFQSGIGLRLALAATLAALVWLTIAWALSA</sequence>
<keyword evidence="1" id="KW-0812">Transmembrane</keyword>
<keyword evidence="1" id="KW-1133">Transmembrane helix</keyword>
<name>A0A089Q9J5_9HYPH</name>
<keyword evidence="1" id="KW-0472">Membrane</keyword>
<gene>
    <name evidence="2" type="ORF">MOC_3509</name>
</gene>
<dbReference type="Proteomes" id="UP000029492">
    <property type="component" value="Chromosome"/>
</dbReference>
<evidence type="ECO:0000313" key="3">
    <source>
        <dbReference type="Proteomes" id="UP000029492"/>
    </source>
</evidence>
<accession>A0A089Q9J5</accession>
<proteinExistence type="predicted"/>